<comment type="caution">
    <text evidence="2">The sequence shown here is derived from an EMBL/GenBank/DDBJ whole genome shotgun (WGS) entry which is preliminary data.</text>
</comment>
<dbReference type="Proteomes" id="UP000823775">
    <property type="component" value="Unassembled WGS sequence"/>
</dbReference>
<proteinExistence type="predicted"/>
<gene>
    <name evidence="2" type="ORF">HAX54_030591</name>
</gene>
<feature type="compositionally biased region" description="Basic and acidic residues" evidence="1">
    <location>
        <begin position="14"/>
        <end position="24"/>
    </location>
</feature>
<dbReference type="EMBL" id="JACEIK010003843">
    <property type="protein sequence ID" value="MCD9643271.1"/>
    <property type="molecule type" value="Genomic_DNA"/>
</dbReference>
<evidence type="ECO:0000313" key="2">
    <source>
        <dbReference type="EMBL" id="MCD9643271.1"/>
    </source>
</evidence>
<protein>
    <submittedName>
        <fullName evidence="2">Uncharacterized protein</fullName>
    </submittedName>
</protein>
<feature type="non-terminal residue" evidence="2">
    <location>
        <position position="118"/>
    </location>
</feature>
<keyword evidence="3" id="KW-1185">Reference proteome</keyword>
<accession>A0ABS8V7X9</accession>
<name>A0ABS8V7X9_DATST</name>
<evidence type="ECO:0000313" key="3">
    <source>
        <dbReference type="Proteomes" id="UP000823775"/>
    </source>
</evidence>
<organism evidence="2 3">
    <name type="scientific">Datura stramonium</name>
    <name type="common">Jimsonweed</name>
    <name type="synonym">Common thornapple</name>
    <dbReference type="NCBI Taxonomy" id="4076"/>
    <lineage>
        <taxon>Eukaryota</taxon>
        <taxon>Viridiplantae</taxon>
        <taxon>Streptophyta</taxon>
        <taxon>Embryophyta</taxon>
        <taxon>Tracheophyta</taxon>
        <taxon>Spermatophyta</taxon>
        <taxon>Magnoliopsida</taxon>
        <taxon>eudicotyledons</taxon>
        <taxon>Gunneridae</taxon>
        <taxon>Pentapetalae</taxon>
        <taxon>asterids</taxon>
        <taxon>lamiids</taxon>
        <taxon>Solanales</taxon>
        <taxon>Solanaceae</taxon>
        <taxon>Solanoideae</taxon>
        <taxon>Datureae</taxon>
        <taxon>Datura</taxon>
    </lineage>
</organism>
<evidence type="ECO:0000256" key="1">
    <source>
        <dbReference type="SAM" id="MobiDB-lite"/>
    </source>
</evidence>
<feature type="region of interest" description="Disordered" evidence="1">
    <location>
        <begin position="14"/>
        <end position="36"/>
    </location>
</feature>
<reference evidence="2 3" key="1">
    <citation type="journal article" date="2021" name="BMC Genomics">
        <title>Datura genome reveals duplications of psychoactive alkaloid biosynthetic genes and high mutation rate following tissue culture.</title>
        <authorList>
            <person name="Rajewski A."/>
            <person name="Carter-House D."/>
            <person name="Stajich J."/>
            <person name="Litt A."/>
        </authorList>
    </citation>
    <scope>NUCLEOTIDE SEQUENCE [LARGE SCALE GENOMIC DNA]</scope>
    <source>
        <strain evidence="2">AR-01</strain>
    </source>
</reference>
<sequence length="118" mass="12913">MLEVAGVHKGSLIETRDGEGDKKCGGSMGEENGNTRGVGEEEVKWWFTMGERGERVRLDADGEDESENSLFLGFLGYCYIRGKLVGFYLGTVRSNKIEGRDLNELNGSNFSQLPNGSG</sequence>